<gene>
    <name evidence="1" type="ORF">BE04_36955</name>
</gene>
<accession>A0A150P048</accession>
<proteinExistence type="predicted"/>
<organism evidence="1 2">
    <name type="scientific">Sorangium cellulosum</name>
    <name type="common">Polyangium cellulosum</name>
    <dbReference type="NCBI Taxonomy" id="56"/>
    <lineage>
        <taxon>Bacteria</taxon>
        <taxon>Pseudomonadati</taxon>
        <taxon>Myxococcota</taxon>
        <taxon>Polyangia</taxon>
        <taxon>Polyangiales</taxon>
        <taxon>Polyangiaceae</taxon>
        <taxon>Sorangium</taxon>
    </lineage>
</organism>
<dbReference type="Proteomes" id="UP000075604">
    <property type="component" value="Unassembled WGS sequence"/>
</dbReference>
<sequence>MGTTRTAWHVLLAALLSQRGSHSFEVRVEVPLSTEPLRADYLLLRKNAAPDASEPAGTLRKLWALLPKDAIVEFKSVGRPYRRRNLDRLFSYLHLYCADNLERIEQRSDLCGVLLVPTRTRSLDADVADLGLGWDDLGDGYWRLRGGAFALVVVEIEAVAAAENDDLLRLFGHDEAPTLAARRWLAQQVGAEEIAMAMHDLEGFDEVVRKLLSTLPPEQVLSAFPPEQRVAGLPPEQVLSAFPPEQRVAGLPPEQVLSAFPPEQRVAGLPPEQVLSAFPPEQRVAGLPPEQVLSAFPPEQRVAGLPPEQVLSAFPPEQRVAGLPPEQVLSAFPPEQRVAGLPPEQVLSAFPPEQRVAGLPPEQRVAGLPPEQVLLALPDDVLRALSDSYLDTLSAETRAAIRARVGR</sequence>
<reference evidence="1 2" key="1">
    <citation type="submission" date="2014-02" db="EMBL/GenBank/DDBJ databases">
        <title>The small core and large imbalanced accessory genome model reveals a collaborative survival strategy of Sorangium cellulosum strains in nature.</title>
        <authorList>
            <person name="Han K."/>
            <person name="Peng R."/>
            <person name="Blom J."/>
            <person name="Li Y.-Z."/>
        </authorList>
    </citation>
    <scope>NUCLEOTIDE SEQUENCE [LARGE SCALE GENOMIC DNA]</scope>
    <source>
        <strain evidence="1 2">So0157-18</strain>
    </source>
</reference>
<dbReference type="AlphaFoldDB" id="A0A150P048"/>
<comment type="caution">
    <text evidence="1">The sequence shown here is derived from an EMBL/GenBank/DDBJ whole genome shotgun (WGS) entry which is preliminary data.</text>
</comment>
<name>A0A150P048_SORCE</name>
<protein>
    <submittedName>
        <fullName evidence="1">Uncharacterized protein</fullName>
    </submittedName>
</protein>
<dbReference type="EMBL" id="JELX01004440">
    <property type="protein sequence ID" value="KYF48043.1"/>
    <property type="molecule type" value="Genomic_DNA"/>
</dbReference>
<evidence type="ECO:0000313" key="1">
    <source>
        <dbReference type="EMBL" id="KYF48043.1"/>
    </source>
</evidence>
<evidence type="ECO:0000313" key="2">
    <source>
        <dbReference type="Proteomes" id="UP000075604"/>
    </source>
</evidence>